<evidence type="ECO:0000259" key="11">
    <source>
        <dbReference type="Pfam" id="PF13360"/>
    </source>
</evidence>
<dbReference type="InterPro" id="IPR015943">
    <property type="entry name" value="WD40/YVTN_repeat-like_dom_sf"/>
</dbReference>
<keyword evidence="4" id="KW-1133">Transmembrane helix</keyword>
<proteinExistence type="inferred from homology"/>
<evidence type="ECO:0000313" key="13">
    <source>
        <dbReference type="EMBL" id="VAX16629.1"/>
    </source>
</evidence>
<dbReference type="InterPro" id="IPR012341">
    <property type="entry name" value="6hp_glycosidase-like_sf"/>
</dbReference>
<dbReference type="InterPro" id="IPR002372">
    <property type="entry name" value="PQQ_rpt_dom"/>
</dbReference>
<gene>
    <name evidence="13" type="ORF">MNBD_IGNAVI01-2028</name>
</gene>
<dbReference type="EMBL" id="UOGD01000055">
    <property type="protein sequence ID" value="VAX16629.1"/>
    <property type="molecule type" value="Genomic_DNA"/>
</dbReference>
<evidence type="ECO:0000256" key="5">
    <source>
        <dbReference type="ARBA" id="ARBA00023136"/>
    </source>
</evidence>
<dbReference type="SMART" id="SM00564">
    <property type="entry name" value="PQQ"/>
    <property type="match status" value="6"/>
</dbReference>
<keyword evidence="5" id="KW-0472">Membrane</keyword>
<evidence type="ECO:0000256" key="2">
    <source>
        <dbReference type="ARBA" id="ARBA00007072"/>
    </source>
</evidence>
<accession>A0A3B1BET4</accession>
<evidence type="ECO:0000256" key="8">
    <source>
        <dbReference type="SAM" id="MobiDB-lite"/>
    </source>
</evidence>
<keyword evidence="3" id="KW-0812">Transmembrane</keyword>
<dbReference type="InterPro" id="IPR001701">
    <property type="entry name" value="Glyco_hydro_9"/>
</dbReference>
<dbReference type="SUPFAM" id="SSF69318">
    <property type="entry name" value="Integrin alpha N-terminal domain"/>
    <property type="match status" value="1"/>
</dbReference>
<dbReference type="GO" id="GO:0016020">
    <property type="term" value="C:membrane"/>
    <property type="evidence" value="ECO:0007669"/>
    <property type="project" value="UniProtKB-SubCell"/>
</dbReference>
<keyword evidence="7" id="KW-0624">Polysaccharide degradation</keyword>
<dbReference type="Pfam" id="PF25292">
    <property type="entry name" value="Beta-prop_CGLA"/>
    <property type="match status" value="2"/>
</dbReference>
<name>A0A3B1BET4_9ZZZZ</name>
<dbReference type="PANTHER" id="PTHR21419:SF23">
    <property type="entry name" value="PROTEIN DEFECTIVE IN EXINE FORMATION 1"/>
    <property type="match status" value="1"/>
</dbReference>
<dbReference type="PANTHER" id="PTHR21419">
    <property type="match status" value="1"/>
</dbReference>
<dbReference type="CDD" id="cd02850">
    <property type="entry name" value="E_set_Cellulase_N"/>
    <property type="match status" value="1"/>
</dbReference>
<dbReference type="Gene3D" id="2.60.40.10">
    <property type="entry name" value="Immunoglobulins"/>
    <property type="match status" value="1"/>
</dbReference>
<evidence type="ECO:0000256" key="6">
    <source>
        <dbReference type="ARBA" id="ARBA00023277"/>
    </source>
</evidence>
<dbReference type="InterPro" id="IPR014756">
    <property type="entry name" value="Ig_E-set"/>
</dbReference>
<dbReference type="PROSITE" id="PS50231">
    <property type="entry name" value="RICIN_B_LECTIN"/>
    <property type="match status" value="1"/>
</dbReference>
<dbReference type="InterPro" id="IPR045232">
    <property type="entry name" value="FAM234"/>
</dbReference>
<dbReference type="Gene3D" id="2.130.10.10">
    <property type="entry name" value="YVTN repeat-like/Quinoprotein amine dehydrogenase"/>
    <property type="match status" value="1"/>
</dbReference>
<dbReference type="Gene3D" id="2.60.120.260">
    <property type="entry name" value="Galactose-binding domain-like"/>
    <property type="match status" value="1"/>
</dbReference>
<evidence type="ECO:0000259" key="9">
    <source>
        <dbReference type="Pfam" id="PF00759"/>
    </source>
</evidence>
<dbReference type="InterPro" id="IPR011047">
    <property type="entry name" value="Quinoprotein_ADH-like_sf"/>
</dbReference>
<dbReference type="Gene3D" id="1.50.10.10">
    <property type="match status" value="1"/>
</dbReference>
<dbReference type="InterPro" id="IPR028994">
    <property type="entry name" value="Integrin_alpha_N"/>
</dbReference>
<dbReference type="SUPFAM" id="SSF48208">
    <property type="entry name" value="Six-hairpin glycosidases"/>
    <property type="match status" value="1"/>
</dbReference>
<dbReference type="SUPFAM" id="SSF81296">
    <property type="entry name" value="E set domains"/>
    <property type="match status" value="1"/>
</dbReference>
<protein>
    <submittedName>
        <fullName evidence="13">Uncharacterized protein</fullName>
    </submittedName>
</protein>
<organism evidence="13">
    <name type="scientific">hydrothermal vent metagenome</name>
    <dbReference type="NCBI Taxonomy" id="652676"/>
    <lineage>
        <taxon>unclassified sequences</taxon>
        <taxon>metagenomes</taxon>
        <taxon>ecological metagenomes</taxon>
    </lineage>
</organism>
<dbReference type="InterPro" id="IPR004197">
    <property type="entry name" value="Cellulase_Ig-like"/>
</dbReference>
<feature type="domain" description="Glycoside hydrolase family 9" evidence="9">
    <location>
        <begin position="710"/>
        <end position="1067"/>
    </location>
</feature>
<dbReference type="AlphaFoldDB" id="A0A3B1BET4"/>
<dbReference type="GO" id="GO:0008810">
    <property type="term" value="F:cellulase activity"/>
    <property type="evidence" value="ECO:0007669"/>
    <property type="project" value="InterPro"/>
</dbReference>
<dbReference type="Pfam" id="PF13360">
    <property type="entry name" value="PQQ_2"/>
    <property type="match status" value="1"/>
</dbReference>
<dbReference type="GO" id="GO:0000272">
    <property type="term" value="P:polysaccharide catabolic process"/>
    <property type="evidence" value="ECO:0007669"/>
    <property type="project" value="UniProtKB-KW"/>
</dbReference>
<feature type="region of interest" description="Disordered" evidence="8">
    <location>
        <begin position="836"/>
        <end position="857"/>
    </location>
</feature>
<comment type="subcellular location">
    <subcellularLocation>
        <location evidence="1">Membrane</location>
        <topology evidence="1">Single-pass membrane protein</topology>
    </subcellularLocation>
</comment>
<comment type="similarity">
    <text evidence="2">Belongs to the glycosyl hydrolase 9 (cellulase E) family.</text>
</comment>
<dbReference type="SUPFAM" id="SSF50998">
    <property type="entry name" value="Quinoprotein alcohol dehydrogenase-like"/>
    <property type="match status" value="1"/>
</dbReference>
<dbReference type="InterPro" id="IPR013783">
    <property type="entry name" value="Ig-like_fold"/>
</dbReference>
<dbReference type="InterPro" id="IPR057420">
    <property type="entry name" value="Beta-prop_CGLA"/>
</dbReference>
<dbReference type="InterPro" id="IPR008928">
    <property type="entry name" value="6-hairpin_glycosidase_sf"/>
</dbReference>
<feature type="domain" description="Pyrrolo-quinoline quinone repeat" evidence="11">
    <location>
        <begin position="64"/>
        <end position="188"/>
    </location>
</feature>
<evidence type="ECO:0000256" key="1">
    <source>
        <dbReference type="ARBA" id="ARBA00004167"/>
    </source>
</evidence>
<feature type="domain" description="Lambda-carrageenase beta-propeller" evidence="12">
    <location>
        <begin position="324"/>
        <end position="394"/>
    </location>
</feature>
<feature type="domain" description="Lambda-carrageenase beta-propeller" evidence="12">
    <location>
        <begin position="244"/>
        <end position="316"/>
    </location>
</feature>
<dbReference type="Pfam" id="PF02927">
    <property type="entry name" value="CelD_N"/>
    <property type="match status" value="1"/>
</dbReference>
<sequence length="1125" mass="125918">MKLFNSILFIAIFLLYSSSIYSQPEEKWIFTAKSQLYASPLVADICPNVGNETIISDSEARILRCISSSGEQIWEYDGQWKKRLSSGAALTWKSPNGNPLLIIGNGDGSLTCIDAVTGRQVWKNIAGTISWGNAIWADINGDGIDEAIAGSEDNGITAFNIDGELLWNYKGGSDRPILSLKTPIAASDINDDGQSEIFAADRIGVFCLNGDGTLKWDLQTGDEFNSAPVIADANLDGLPEVYCSSFDDNILFSINALNGNIIWQHRLLNKVDIYSGSAIAVGDISGDASEEILISDSKGYVYTLSSEGELLWIHTSEMETHSAITLGDVDGDGDVEVLVASGDHFLYSLNNKGFVEWRYKADLRLIYPATIVDIDNDGKTDILICGSDQKLRCLTLNKKYNPRKNPWSSYRFDAAKTGSSFNKRGKQSARINDKRELLLFGDFERVKIAEAKSKYLSGSKNYETRTKRPREWFAEISSGAKWQLDSLEKHSGHFAVKITTKDKRFQLGSTEIAVDNSLRNIDVSVWYKGKTTPTAEIVWQGANGIIRVDQLKVDEPDKSGWIQLSKNNLIPPNSASWFKLVLDAEPSAVSWWDDAHIKGNFEVERKVQVYVNQLGFELSGQKFFTASSNYKSKSASYEIVDQNDETVYSSSLKFRDRIKGAFGHDWGSYYWRGDFSQLKNPGHYRIKIILDGLEDTSWPFEIADNIYWKNTVRPAFKFFYYQRCGMEVPGFHKACHLDDAADEKHEQFFDLAGGWHDAGDYNKYYNAPYVLGLANAYQNQQDLILSEEIDKDGTNEILDEILWGADFSRRMIAPDGSARGELTSGWGYFGAPELETDNIPKTGDERPLKGGVSGKNSSRHTAAMAKVARITKENSKYIEAAKRGLAWAVDQKLQGPLQLSAAIDLYAVTGEEEYSELSKKLFDVCGLNDAAVAIEYDKIFQTDHSQQIREKLTKEADRMLEWSDNPFGFYTYGPKENSNFFGTPADHPKFAIGTDHYILDAVEKMGLAYLYNPNPLYLEFIYNQLNWILGNNPYGISLMEGVGSSFAPTYHHRYFLAGVPRGAVPGGIINGIVWKDIGVDTPYFDMSGVDIPYYASNEFWLPHNTNYLKAISVLQKILQKTSLNR</sequence>
<feature type="domain" description="Cellulase Ig-like" evidence="10">
    <location>
        <begin position="608"/>
        <end position="688"/>
    </location>
</feature>
<keyword evidence="6" id="KW-0119">Carbohydrate metabolism</keyword>
<evidence type="ECO:0000259" key="12">
    <source>
        <dbReference type="Pfam" id="PF25292"/>
    </source>
</evidence>
<evidence type="ECO:0000259" key="10">
    <source>
        <dbReference type="Pfam" id="PF02927"/>
    </source>
</evidence>
<evidence type="ECO:0000256" key="7">
    <source>
        <dbReference type="ARBA" id="ARBA00023326"/>
    </source>
</evidence>
<reference evidence="13" key="1">
    <citation type="submission" date="2018-06" db="EMBL/GenBank/DDBJ databases">
        <authorList>
            <person name="Zhirakovskaya E."/>
        </authorList>
    </citation>
    <scope>NUCLEOTIDE SEQUENCE</scope>
</reference>
<evidence type="ECO:0000256" key="3">
    <source>
        <dbReference type="ARBA" id="ARBA00022692"/>
    </source>
</evidence>
<evidence type="ECO:0000256" key="4">
    <source>
        <dbReference type="ARBA" id="ARBA00022989"/>
    </source>
</evidence>
<dbReference type="InterPro" id="IPR018391">
    <property type="entry name" value="PQQ_b-propeller_rpt"/>
</dbReference>
<dbReference type="Pfam" id="PF00759">
    <property type="entry name" value="Glyco_hydro_9"/>
    <property type="match status" value="1"/>
</dbReference>